<dbReference type="Proteomes" id="UP000031512">
    <property type="component" value="Chromosome 1"/>
</dbReference>
<evidence type="ECO:0000313" key="3">
    <source>
        <dbReference type="EMBL" id="AFZ79056.1"/>
    </source>
</evidence>
<feature type="compositionally biased region" description="Basic and acidic residues" evidence="1">
    <location>
        <begin position="64"/>
        <end position="77"/>
    </location>
</feature>
<evidence type="ECO:0008006" key="5">
    <source>
        <dbReference type="Google" id="ProtNLM"/>
    </source>
</evidence>
<protein>
    <recommendedName>
        <fullName evidence="5">Signal peptide containing protein</fullName>
    </recommendedName>
</protein>
<evidence type="ECO:0000256" key="2">
    <source>
        <dbReference type="SAM" id="SignalP"/>
    </source>
</evidence>
<sequence>MLCNLFYTFVFLSLLSDYSPLLKFSSCIEPLATPNTANNTTFTNVIDEETPKNREETLEGASADYKDRRDDKQSISKDDLSKEAYRLENGVKYITDEKQNIEKIERIGDEIKRKLNDSNGTKLQELINKRNQLLIKISSLGKTLRIEHDAVYPELRGEPIIVIAKNEDDEKRKANQLAHLDGFEDFVHKISSPCSILEDIRKKSLDSTQLNAKDKFKMEQRTLDSMNAQDRLNYDNNMIEHYESLMQELVEGIHKVNDEIEGSWHNYSL</sequence>
<dbReference type="EMBL" id="CP001669">
    <property type="protein sequence ID" value="AFZ79056.1"/>
    <property type="molecule type" value="Genomic_DNA"/>
</dbReference>
<keyword evidence="4" id="KW-1185">Reference proteome</keyword>
<feature type="signal peptide" evidence="2">
    <location>
        <begin position="1"/>
        <end position="17"/>
    </location>
</feature>
<dbReference type="eggNOG" id="ENOG502SVZH">
    <property type="taxonomic scope" value="Eukaryota"/>
</dbReference>
<organism evidence="3 4">
    <name type="scientific">Theileria equi strain WA</name>
    <dbReference type="NCBI Taxonomy" id="1537102"/>
    <lineage>
        <taxon>Eukaryota</taxon>
        <taxon>Sar</taxon>
        <taxon>Alveolata</taxon>
        <taxon>Apicomplexa</taxon>
        <taxon>Aconoidasida</taxon>
        <taxon>Piroplasmida</taxon>
        <taxon>Theileriidae</taxon>
        <taxon>Theileria</taxon>
    </lineage>
</organism>
<feature type="chain" id="PRO_5003939262" description="Signal peptide containing protein" evidence="2">
    <location>
        <begin position="18"/>
        <end position="269"/>
    </location>
</feature>
<name>L0AVK6_THEEQ</name>
<evidence type="ECO:0000313" key="4">
    <source>
        <dbReference type="Proteomes" id="UP000031512"/>
    </source>
</evidence>
<reference evidence="3 4" key="1">
    <citation type="journal article" date="2012" name="BMC Genomics">
        <title>Comparative genomic analysis and phylogenetic position of Theileria equi.</title>
        <authorList>
            <person name="Kappmeyer L.S."/>
            <person name="Thiagarajan M."/>
            <person name="Herndon D.R."/>
            <person name="Ramsay J.D."/>
            <person name="Caler E."/>
            <person name="Djikeng A."/>
            <person name="Gillespie J.J."/>
            <person name="Lau A.O."/>
            <person name="Roalson E.H."/>
            <person name="Silva J.C."/>
            <person name="Silva M.G."/>
            <person name="Suarez C.E."/>
            <person name="Ueti M.W."/>
            <person name="Nene V.M."/>
            <person name="Mealey R.H."/>
            <person name="Knowles D.P."/>
            <person name="Brayton K.A."/>
        </authorList>
    </citation>
    <scope>NUCLEOTIDE SEQUENCE [LARGE SCALE GENOMIC DNA]</scope>
    <source>
        <strain evidence="3 4">WA</strain>
    </source>
</reference>
<feature type="region of interest" description="Disordered" evidence="1">
    <location>
        <begin position="47"/>
        <end position="77"/>
    </location>
</feature>
<keyword evidence="2" id="KW-0732">Signal</keyword>
<proteinExistence type="predicted"/>
<gene>
    <name evidence="3" type="ORF">BEWA_019010</name>
</gene>
<dbReference type="RefSeq" id="XP_004828722.1">
    <property type="nucleotide sequence ID" value="XM_004828665.1"/>
</dbReference>
<dbReference type="OrthoDB" id="365313at2759"/>
<dbReference type="KEGG" id="beq:BEWA_019010"/>
<accession>L0AVK6</accession>
<dbReference type="GeneID" id="15806074"/>
<dbReference type="VEuPathDB" id="PiroplasmaDB:BEWA_019010"/>
<evidence type="ECO:0000256" key="1">
    <source>
        <dbReference type="SAM" id="MobiDB-lite"/>
    </source>
</evidence>
<dbReference type="AlphaFoldDB" id="L0AVK6"/>